<accession>A0ABN3XRR0</accession>
<reference evidence="1 2" key="1">
    <citation type="journal article" date="2019" name="Int. J. Syst. Evol. Microbiol.">
        <title>The Global Catalogue of Microorganisms (GCM) 10K type strain sequencing project: providing services to taxonomists for standard genome sequencing and annotation.</title>
        <authorList>
            <consortium name="The Broad Institute Genomics Platform"/>
            <consortium name="The Broad Institute Genome Sequencing Center for Infectious Disease"/>
            <person name="Wu L."/>
            <person name="Ma J."/>
        </authorList>
    </citation>
    <scope>NUCLEOTIDE SEQUENCE [LARGE SCALE GENOMIC DNA]</scope>
    <source>
        <strain evidence="1 2">JCM 3106</strain>
    </source>
</reference>
<evidence type="ECO:0000313" key="1">
    <source>
        <dbReference type="EMBL" id="GAA2990661.1"/>
    </source>
</evidence>
<keyword evidence="2" id="KW-1185">Reference proteome</keyword>
<gene>
    <name evidence="1" type="ORF">GCM10017559_08390</name>
</gene>
<dbReference type="EMBL" id="BAAAWD010000004">
    <property type="protein sequence ID" value="GAA2990661.1"/>
    <property type="molecule type" value="Genomic_DNA"/>
</dbReference>
<evidence type="ECO:0000313" key="2">
    <source>
        <dbReference type="Proteomes" id="UP001499930"/>
    </source>
</evidence>
<organism evidence="1 2">
    <name type="scientific">Streptosporangium longisporum</name>
    <dbReference type="NCBI Taxonomy" id="46187"/>
    <lineage>
        <taxon>Bacteria</taxon>
        <taxon>Bacillati</taxon>
        <taxon>Actinomycetota</taxon>
        <taxon>Actinomycetes</taxon>
        <taxon>Streptosporangiales</taxon>
        <taxon>Streptosporangiaceae</taxon>
        <taxon>Streptosporangium</taxon>
    </lineage>
</organism>
<sequence>MSPLAVILLVAALIAFLLAAFGVQTPRLLAAGLACWVLADLLPALTL</sequence>
<protein>
    <submittedName>
        <fullName evidence="1">Uncharacterized protein</fullName>
    </submittedName>
</protein>
<dbReference type="Proteomes" id="UP001499930">
    <property type="component" value="Unassembled WGS sequence"/>
</dbReference>
<name>A0ABN3XRR0_9ACTN</name>
<dbReference type="RefSeq" id="WP_344888495.1">
    <property type="nucleotide sequence ID" value="NZ_BAAAWD010000004.1"/>
</dbReference>
<comment type="caution">
    <text evidence="1">The sequence shown here is derived from an EMBL/GenBank/DDBJ whole genome shotgun (WGS) entry which is preliminary data.</text>
</comment>
<proteinExistence type="predicted"/>